<organism evidence="1 2">
    <name type="scientific">Caerostris extrusa</name>
    <name type="common">Bark spider</name>
    <name type="synonym">Caerostris bankana</name>
    <dbReference type="NCBI Taxonomy" id="172846"/>
    <lineage>
        <taxon>Eukaryota</taxon>
        <taxon>Metazoa</taxon>
        <taxon>Ecdysozoa</taxon>
        <taxon>Arthropoda</taxon>
        <taxon>Chelicerata</taxon>
        <taxon>Arachnida</taxon>
        <taxon>Araneae</taxon>
        <taxon>Araneomorphae</taxon>
        <taxon>Entelegynae</taxon>
        <taxon>Araneoidea</taxon>
        <taxon>Araneidae</taxon>
        <taxon>Caerostris</taxon>
    </lineage>
</organism>
<proteinExistence type="predicted"/>
<sequence length="70" mass="8015">MTELCSIFTYPKNGREFPDDEIGDSCYLGFKRNDCSWKFSGLFGLRNENDLAIVKLFTATAIRIAIWDLS</sequence>
<evidence type="ECO:0000313" key="2">
    <source>
        <dbReference type="Proteomes" id="UP001054945"/>
    </source>
</evidence>
<gene>
    <name evidence="1" type="ORF">CEXT_707481</name>
</gene>
<accession>A0AAV4Y7L4</accession>
<protein>
    <submittedName>
        <fullName evidence="1">Uncharacterized protein</fullName>
    </submittedName>
</protein>
<dbReference type="Proteomes" id="UP001054945">
    <property type="component" value="Unassembled WGS sequence"/>
</dbReference>
<comment type="caution">
    <text evidence="1">The sequence shown here is derived from an EMBL/GenBank/DDBJ whole genome shotgun (WGS) entry which is preliminary data.</text>
</comment>
<dbReference type="AlphaFoldDB" id="A0AAV4Y7L4"/>
<name>A0AAV4Y7L4_CAEEX</name>
<dbReference type="EMBL" id="BPLR01001537">
    <property type="protein sequence ID" value="GIZ02993.1"/>
    <property type="molecule type" value="Genomic_DNA"/>
</dbReference>
<evidence type="ECO:0000313" key="1">
    <source>
        <dbReference type="EMBL" id="GIZ02993.1"/>
    </source>
</evidence>
<reference evidence="1 2" key="1">
    <citation type="submission" date="2021-06" db="EMBL/GenBank/DDBJ databases">
        <title>Caerostris extrusa draft genome.</title>
        <authorList>
            <person name="Kono N."/>
            <person name="Arakawa K."/>
        </authorList>
    </citation>
    <scope>NUCLEOTIDE SEQUENCE [LARGE SCALE GENOMIC DNA]</scope>
</reference>
<keyword evidence="2" id="KW-1185">Reference proteome</keyword>